<dbReference type="RefSeq" id="WP_074239242.1">
    <property type="nucleotide sequence ID" value="NZ_FSRA01000001.1"/>
</dbReference>
<dbReference type="OrthoDB" id="9791529at2"/>
<gene>
    <name evidence="3" type="ORF">SAMN04488055_2159</name>
</gene>
<accession>A0A1N6FDD0</accession>
<evidence type="ECO:0000313" key="3">
    <source>
        <dbReference type="EMBL" id="SIN93278.1"/>
    </source>
</evidence>
<dbReference type="SUPFAM" id="SSF54637">
    <property type="entry name" value="Thioesterase/thiol ester dehydrase-isomerase"/>
    <property type="match status" value="1"/>
</dbReference>
<dbReference type="InterPro" id="IPR050563">
    <property type="entry name" value="4-hydroxybenzoyl-CoA_TE"/>
</dbReference>
<dbReference type="Proteomes" id="UP000185003">
    <property type="component" value="Unassembled WGS sequence"/>
</dbReference>
<dbReference type="PANTHER" id="PTHR31793">
    <property type="entry name" value="4-HYDROXYBENZOYL-COA THIOESTERASE FAMILY MEMBER"/>
    <property type="match status" value="1"/>
</dbReference>
<reference evidence="3 4" key="1">
    <citation type="submission" date="2016-11" db="EMBL/GenBank/DDBJ databases">
        <authorList>
            <person name="Jaros S."/>
            <person name="Januszkiewicz K."/>
            <person name="Wedrychowicz H."/>
        </authorList>
    </citation>
    <scope>NUCLEOTIDE SEQUENCE [LARGE SCALE GENOMIC DNA]</scope>
    <source>
        <strain evidence="3 4">DSM 24787</strain>
    </source>
</reference>
<name>A0A1N6FDD0_9BACT</name>
<keyword evidence="4" id="KW-1185">Reference proteome</keyword>
<sequence>MIIKEPEALYTVRFSDCDPFGHLNNASYINYFMNAREDHLAATYNMHLKDYAVKGVGWVVAQHQISYLKPALVAEKVHIFSRVLEFSNNHILVEMWMTDEAKKKVKAFLWSKFVHIDLKTGKKAEHDEALLNLLGSIRVEHNGIDTFDQRVGAVLQSF</sequence>
<dbReference type="Pfam" id="PF13279">
    <property type="entry name" value="4HBT_2"/>
    <property type="match status" value="1"/>
</dbReference>
<dbReference type="Gene3D" id="3.10.129.10">
    <property type="entry name" value="Hotdog Thioesterase"/>
    <property type="match status" value="1"/>
</dbReference>
<evidence type="ECO:0000256" key="1">
    <source>
        <dbReference type="ARBA" id="ARBA00005953"/>
    </source>
</evidence>
<comment type="similarity">
    <text evidence="1">Belongs to the 4-hydroxybenzoyl-CoA thioesterase family.</text>
</comment>
<keyword evidence="2 3" id="KW-0378">Hydrolase</keyword>
<organism evidence="3 4">
    <name type="scientific">Chitinophaga niabensis</name>
    <dbReference type="NCBI Taxonomy" id="536979"/>
    <lineage>
        <taxon>Bacteria</taxon>
        <taxon>Pseudomonadati</taxon>
        <taxon>Bacteroidota</taxon>
        <taxon>Chitinophagia</taxon>
        <taxon>Chitinophagales</taxon>
        <taxon>Chitinophagaceae</taxon>
        <taxon>Chitinophaga</taxon>
    </lineage>
</organism>
<dbReference type="STRING" id="536979.SAMN04488055_2159"/>
<evidence type="ECO:0000256" key="2">
    <source>
        <dbReference type="ARBA" id="ARBA00022801"/>
    </source>
</evidence>
<dbReference type="GO" id="GO:0047617">
    <property type="term" value="F:fatty acyl-CoA hydrolase activity"/>
    <property type="evidence" value="ECO:0007669"/>
    <property type="project" value="TreeGrafter"/>
</dbReference>
<dbReference type="AlphaFoldDB" id="A0A1N6FDD0"/>
<protein>
    <submittedName>
        <fullName evidence="3">Acyl-CoA thioester hydrolase</fullName>
    </submittedName>
</protein>
<dbReference type="CDD" id="cd00586">
    <property type="entry name" value="4HBT"/>
    <property type="match status" value="1"/>
</dbReference>
<proteinExistence type="inferred from homology"/>
<dbReference type="PANTHER" id="PTHR31793:SF27">
    <property type="entry name" value="NOVEL THIOESTERASE SUPERFAMILY DOMAIN AND SAPOSIN A-TYPE DOMAIN CONTAINING PROTEIN (0610012H03RIK)"/>
    <property type="match status" value="1"/>
</dbReference>
<evidence type="ECO:0000313" key="4">
    <source>
        <dbReference type="Proteomes" id="UP000185003"/>
    </source>
</evidence>
<dbReference type="EMBL" id="FSRA01000001">
    <property type="protein sequence ID" value="SIN93278.1"/>
    <property type="molecule type" value="Genomic_DNA"/>
</dbReference>
<dbReference type="InterPro" id="IPR029069">
    <property type="entry name" value="HotDog_dom_sf"/>
</dbReference>